<feature type="transmembrane region" description="Helical" evidence="9">
    <location>
        <begin position="12"/>
        <end position="30"/>
    </location>
</feature>
<comment type="similarity">
    <text evidence="2">Belongs to the cytochrome P450 family.</text>
</comment>
<evidence type="ECO:0000256" key="1">
    <source>
        <dbReference type="ARBA" id="ARBA00001971"/>
    </source>
</evidence>
<evidence type="ECO:0008006" key="12">
    <source>
        <dbReference type="Google" id="ProtNLM"/>
    </source>
</evidence>
<reference evidence="10" key="1">
    <citation type="submission" date="2022-11" db="EMBL/GenBank/DDBJ databases">
        <authorList>
            <person name="Petersen C."/>
        </authorList>
    </citation>
    <scope>NUCLEOTIDE SEQUENCE</scope>
    <source>
        <strain evidence="10">IBT 30069</strain>
    </source>
</reference>
<comment type="caution">
    <text evidence="10">The sequence shown here is derived from an EMBL/GenBank/DDBJ whole genome shotgun (WGS) entry which is preliminary data.</text>
</comment>
<keyword evidence="6 8" id="KW-0408">Iron</keyword>
<organism evidence="10 11">
    <name type="scientific">Penicillium angulare</name>
    <dbReference type="NCBI Taxonomy" id="116970"/>
    <lineage>
        <taxon>Eukaryota</taxon>
        <taxon>Fungi</taxon>
        <taxon>Dikarya</taxon>
        <taxon>Ascomycota</taxon>
        <taxon>Pezizomycotina</taxon>
        <taxon>Eurotiomycetes</taxon>
        <taxon>Eurotiomycetidae</taxon>
        <taxon>Eurotiales</taxon>
        <taxon>Aspergillaceae</taxon>
        <taxon>Penicillium</taxon>
    </lineage>
</organism>
<evidence type="ECO:0000256" key="8">
    <source>
        <dbReference type="PIRSR" id="PIRSR602401-1"/>
    </source>
</evidence>
<dbReference type="GO" id="GO:0005506">
    <property type="term" value="F:iron ion binding"/>
    <property type="evidence" value="ECO:0007669"/>
    <property type="project" value="InterPro"/>
</dbReference>
<dbReference type="PRINTS" id="PR00463">
    <property type="entry name" value="EP450I"/>
</dbReference>
<dbReference type="OrthoDB" id="3945418at2759"/>
<dbReference type="GO" id="GO:0004497">
    <property type="term" value="F:monooxygenase activity"/>
    <property type="evidence" value="ECO:0007669"/>
    <property type="project" value="UniProtKB-KW"/>
</dbReference>
<dbReference type="InterPro" id="IPR001128">
    <property type="entry name" value="Cyt_P450"/>
</dbReference>
<keyword evidence="11" id="KW-1185">Reference proteome</keyword>
<keyword evidence="9" id="KW-1133">Transmembrane helix</keyword>
<gene>
    <name evidence="10" type="ORF">N7456_011684</name>
</gene>
<dbReference type="Proteomes" id="UP001149165">
    <property type="component" value="Unassembled WGS sequence"/>
</dbReference>
<dbReference type="GO" id="GO:0016705">
    <property type="term" value="F:oxidoreductase activity, acting on paired donors, with incorporation or reduction of molecular oxygen"/>
    <property type="evidence" value="ECO:0007669"/>
    <property type="project" value="InterPro"/>
</dbReference>
<dbReference type="PANTHER" id="PTHR24305">
    <property type="entry name" value="CYTOCHROME P450"/>
    <property type="match status" value="1"/>
</dbReference>
<evidence type="ECO:0000256" key="6">
    <source>
        <dbReference type="ARBA" id="ARBA00023004"/>
    </source>
</evidence>
<dbReference type="SUPFAM" id="SSF48264">
    <property type="entry name" value="Cytochrome P450"/>
    <property type="match status" value="1"/>
</dbReference>
<sequence>MELNFERYCDLFQYALASYMVAVVLYRLFLSPLSKFPGPRLAASTRLYETYYQILKGGTFTWHIDELHKKYGPVVRITPWEIHIKDPSYYSTVYAGPGKHRNKDSWFSFISVPQSIFSTNSHELHRPRRKVLGQFFKRQAIVEFEPAIRATLESLCKHFSTAVDSHEALELHAAFYSFTSDSLSRYAFGARDAFQYLEEPNIPDTWKNSLTAMFGFCRLIRHFPIVSHVGHMFPRPVSWLVPSFGDDVRARVKRAIQDSEGRSEEKKQASLPVTPNAIYPAILADPDVPPSDKKLRRLEDDAIFLMMAGTDAPAQVLAITIFHILNNPEVSKRLKTELVNGIPDITTAPTLEELERIHYLSAVIREGLRLSSVVTTRLPRSAPDETLQYNQWKIPAGTLVSMSTYFILRDPEIFPEPGSFLPDRWLLSGDELKTLEKYLVPASKGTLGCLGQNLAWAWLHIIIGTLFRRFELTLHNTTERNVEMTQDNFIGQTDSDMNKVQVKVLGEYTR</sequence>
<keyword evidence="4 8" id="KW-0479">Metal-binding</keyword>
<dbReference type="InterPro" id="IPR002401">
    <property type="entry name" value="Cyt_P450_E_grp-I"/>
</dbReference>
<dbReference type="InterPro" id="IPR050121">
    <property type="entry name" value="Cytochrome_P450_monoxygenase"/>
</dbReference>
<name>A0A9W9EU27_9EURO</name>
<keyword evidence="9" id="KW-0812">Transmembrane</keyword>
<evidence type="ECO:0000313" key="10">
    <source>
        <dbReference type="EMBL" id="KAJ5088068.1"/>
    </source>
</evidence>
<evidence type="ECO:0000256" key="3">
    <source>
        <dbReference type="ARBA" id="ARBA00022617"/>
    </source>
</evidence>
<protein>
    <recommendedName>
        <fullName evidence="12">Cytochrome P450</fullName>
    </recommendedName>
</protein>
<accession>A0A9W9EU27</accession>
<evidence type="ECO:0000256" key="4">
    <source>
        <dbReference type="ARBA" id="ARBA00022723"/>
    </source>
</evidence>
<dbReference type="GO" id="GO:0020037">
    <property type="term" value="F:heme binding"/>
    <property type="evidence" value="ECO:0007669"/>
    <property type="project" value="InterPro"/>
</dbReference>
<feature type="binding site" description="axial binding residue" evidence="8">
    <location>
        <position position="449"/>
    </location>
    <ligand>
        <name>heme</name>
        <dbReference type="ChEBI" id="CHEBI:30413"/>
    </ligand>
    <ligandPart>
        <name>Fe</name>
        <dbReference type="ChEBI" id="CHEBI:18248"/>
    </ligandPart>
</feature>
<evidence type="ECO:0000256" key="5">
    <source>
        <dbReference type="ARBA" id="ARBA00023002"/>
    </source>
</evidence>
<evidence type="ECO:0000313" key="11">
    <source>
        <dbReference type="Proteomes" id="UP001149165"/>
    </source>
</evidence>
<dbReference type="Gene3D" id="1.10.630.10">
    <property type="entry name" value="Cytochrome P450"/>
    <property type="match status" value="1"/>
</dbReference>
<dbReference type="GO" id="GO:0043386">
    <property type="term" value="P:mycotoxin biosynthetic process"/>
    <property type="evidence" value="ECO:0007669"/>
    <property type="project" value="UniProtKB-ARBA"/>
</dbReference>
<dbReference type="InterPro" id="IPR036396">
    <property type="entry name" value="Cyt_P450_sf"/>
</dbReference>
<dbReference type="Pfam" id="PF00067">
    <property type="entry name" value="p450"/>
    <property type="match status" value="1"/>
</dbReference>
<dbReference type="AlphaFoldDB" id="A0A9W9EU27"/>
<evidence type="ECO:0000256" key="9">
    <source>
        <dbReference type="SAM" id="Phobius"/>
    </source>
</evidence>
<reference evidence="10" key="2">
    <citation type="journal article" date="2023" name="IMA Fungus">
        <title>Comparative genomic study of the Penicillium genus elucidates a diverse pangenome and 15 lateral gene transfer events.</title>
        <authorList>
            <person name="Petersen C."/>
            <person name="Sorensen T."/>
            <person name="Nielsen M.R."/>
            <person name="Sondergaard T.E."/>
            <person name="Sorensen J.L."/>
            <person name="Fitzpatrick D.A."/>
            <person name="Frisvad J.C."/>
            <person name="Nielsen K.L."/>
        </authorList>
    </citation>
    <scope>NUCLEOTIDE SEQUENCE</scope>
    <source>
        <strain evidence="10">IBT 30069</strain>
    </source>
</reference>
<keyword evidence="9" id="KW-0472">Membrane</keyword>
<dbReference type="EMBL" id="JAPQKH010000007">
    <property type="protein sequence ID" value="KAJ5088068.1"/>
    <property type="molecule type" value="Genomic_DNA"/>
</dbReference>
<keyword evidence="7" id="KW-0503">Monooxygenase</keyword>
<keyword evidence="3 8" id="KW-0349">Heme</keyword>
<proteinExistence type="inferred from homology"/>
<comment type="cofactor">
    <cofactor evidence="1 8">
        <name>heme</name>
        <dbReference type="ChEBI" id="CHEBI:30413"/>
    </cofactor>
</comment>
<dbReference type="CDD" id="cd11062">
    <property type="entry name" value="CYP58-like"/>
    <property type="match status" value="1"/>
</dbReference>
<evidence type="ECO:0000256" key="7">
    <source>
        <dbReference type="ARBA" id="ARBA00023033"/>
    </source>
</evidence>
<keyword evidence="5" id="KW-0560">Oxidoreductase</keyword>
<evidence type="ECO:0000256" key="2">
    <source>
        <dbReference type="ARBA" id="ARBA00010617"/>
    </source>
</evidence>
<dbReference type="PANTHER" id="PTHR24305:SF157">
    <property type="entry name" value="N-ACETYLTRYPTOPHAN 6-HYDROXYLASE IVOC-RELATED"/>
    <property type="match status" value="1"/>
</dbReference>